<gene>
    <name evidence="2" type="primary">cwlK</name>
    <name evidence="2" type="ORF">BACVE_001385</name>
</gene>
<dbReference type="AlphaFoldDB" id="A0A411A249"/>
<dbReference type="KEGG" id="bmp:NG74_00286"/>
<evidence type="ECO:0000313" key="3">
    <source>
        <dbReference type="Proteomes" id="UP000587477"/>
    </source>
</evidence>
<dbReference type="Pfam" id="PF13539">
    <property type="entry name" value="Peptidase_M15_4"/>
    <property type="match status" value="1"/>
</dbReference>
<dbReference type="Proteomes" id="UP000587477">
    <property type="component" value="Chromosome"/>
</dbReference>
<reference evidence="3" key="1">
    <citation type="submission" date="2020-10" db="EMBL/GenBank/DDBJ databases">
        <title>Complete genome sequence of Bacillus velezensis NST6.</title>
        <authorList>
            <person name="Choi J."/>
        </authorList>
    </citation>
    <scope>NUCLEOTIDE SEQUENCE [LARGE SCALE GENOMIC DNA]</scope>
    <source>
        <strain evidence="3">NST6</strain>
    </source>
</reference>
<evidence type="ECO:0000313" key="2">
    <source>
        <dbReference type="EMBL" id="QOY26422.1"/>
    </source>
</evidence>
<dbReference type="PANTHER" id="PTHR34385:SF1">
    <property type="entry name" value="PEPTIDOGLYCAN L-ALANYL-D-GLUTAMATE ENDOPEPTIDASE CWLK"/>
    <property type="match status" value="1"/>
</dbReference>
<dbReference type="GO" id="GO:0008233">
    <property type="term" value="F:peptidase activity"/>
    <property type="evidence" value="ECO:0007669"/>
    <property type="project" value="InterPro"/>
</dbReference>
<dbReference type="PANTHER" id="PTHR34385">
    <property type="entry name" value="D-ALANYL-D-ALANINE CARBOXYPEPTIDASE"/>
    <property type="match status" value="1"/>
</dbReference>
<dbReference type="SUPFAM" id="SSF55166">
    <property type="entry name" value="Hedgehog/DD-peptidase"/>
    <property type="match status" value="1"/>
</dbReference>
<sequence length="167" mass="18865">MKLSVRIALLLILFFSADLCFSYVQKELRPQTALQDRAIPNALHPLVKQNAELLQTAALKKGITVVITEGFRSIEEQNELYRQGRSKKGNIVTYAKGGESYHNYGLAIDFALQKKDGSLIWDMTYDGNRNGTPDWLEVVSIAKTLGFDWGGDWRGFKDYPHLQMIPG</sequence>
<accession>A0A411A249</accession>
<feature type="domain" description="Peptidase M15C" evidence="1">
    <location>
        <begin position="96"/>
        <end position="164"/>
    </location>
</feature>
<dbReference type="InterPro" id="IPR052179">
    <property type="entry name" value="DD-CPase-like"/>
</dbReference>
<dbReference type="EC" id="3.4.-.-" evidence="2"/>
<proteinExistence type="predicted"/>
<dbReference type="EMBL" id="CP063687">
    <property type="protein sequence ID" value="QOY26422.1"/>
    <property type="molecule type" value="Genomic_DNA"/>
</dbReference>
<dbReference type="CDD" id="cd14845">
    <property type="entry name" value="L-Ala-D-Glu_peptidase_like"/>
    <property type="match status" value="1"/>
</dbReference>
<dbReference type="Gene3D" id="3.30.1380.10">
    <property type="match status" value="1"/>
</dbReference>
<protein>
    <submittedName>
        <fullName evidence="2">Peptidoglycan L-alanyl-D-glutamate endopeptidase CwlK</fullName>
        <ecNumber evidence="2">3.4.-.-</ecNumber>
    </submittedName>
</protein>
<dbReference type="RefSeq" id="WP_021495286.1">
    <property type="nucleotide sequence ID" value="NZ_BDDG01000008.1"/>
</dbReference>
<name>A0A411A249_BACVE</name>
<organism evidence="2 3">
    <name type="scientific">Bacillus velezensis</name>
    <dbReference type="NCBI Taxonomy" id="492670"/>
    <lineage>
        <taxon>Bacteria</taxon>
        <taxon>Bacillati</taxon>
        <taxon>Bacillota</taxon>
        <taxon>Bacilli</taxon>
        <taxon>Bacillales</taxon>
        <taxon>Bacillaceae</taxon>
        <taxon>Bacillus</taxon>
        <taxon>Bacillus amyloliquefaciens group</taxon>
    </lineage>
</organism>
<keyword evidence="2" id="KW-0378">Hydrolase</keyword>
<dbReference type="InterPro" id="IPR009045">
    <property type="entry name" value="Zn_M74/Hedgehog-like"/>
</dbReference>
<dbReference type="InterPro" id="IPR039561">
    <property type="entry name" value="Peptidase_M15C"/>
</dbReference>
<evidence type="ECO:0000259" key="1">
    <source>
        <dbReference type="Pfam" id="PF13539"/>
    </source>
</evidence>